<proteinExistence type="predicted"/>
<dbReference type="Proteomes" id="UP001469749">
    <property type="component" value="Unassembled WGS sequence"/>
</dbReference>
<dbReference type="GO" id="GO:0016740">
    <property type="term" value="F:transferase activity"/>
    <property type="evidence" value="ECO:0007669"/>
    <property type="project" value="UniProtKB-KW"/>
</dbReference>
<dbReference type="CDD" id="cd04194">
    <property type="entry name" value="GT8_A4GalT_like"/>
    <property type="match status" value="1"/>
</dbReference>
<keyword evidence="2 4" id="KW-0808">Transferase</keyword>
<dbReference type="Gene3D" id="3.90.550.10">
    <property type="entry name" value="Spore Coat Polysaccharide Biosynthesis Protein SpsA, Chain A"/>
    <property type="match status" value="1"/>
</dbReference>
<dbReference type="PANTHER" id="PTHR13778:SF47">
    <property type="entry name" value="LIPOPOLYSACCHARIDE 1,3-GALACTOSYLTRANSFERASE"/>
    <property type="match status" value="1"/>
</dbReference>
<evidence type="ECO:0000256" key="1">
    <source>
        <dbReference type="ARBA" id="ARBA00022676"/>
    </source>
</evidence>
<gene>
    <name evidence="4" type="ORF">WMO25_11725</name>
</gene>
<dbReference type="EC" id="2.-.-.-" evidence="4"/>
<dbReference type="PANTHER" id="PTHR13778">
    <property type="entry name" value="GLYCOSYLTRANSFERASE 8 DOMAIN-CONTAINING PROTEIN"/>
    <property type="match status" value="1"/>
</dbReference>
<protein>
    <submittedName>
        <fullName evidence="4">Glycosyltransferase family 8 protein</fullName>
        <ecNumber evidence="4">2.-.-.-</ecNumber>
    </submittedName>
</protein>
<evidence type="ECO:0000256" key="2">
    <source>
        <dbReference type="ARBA" id="ARBA00022679"/>
    </source>
</evidence>
<organism evidence="4 5">
    <name type="scientific">Coprococcus intestinihominis</name>
    <dbReference type="NCBI Taxonomy" id="3133154"/>
    <lineage>
        <taxon>Bacteria</taxon>
        <taxon>Bacillati</taxon>
        <taxon>Bacillota</taxon>
        <taxon>Clostridia</taxon>
        <taxon>Lachnospirales</taxon>
        <taxon>Lachnospiraceae</taxon>
        <taxon>Coprococcus</taxon>
    </lineage>
</organism>
<dbReference type="InterPro" id="IPR050748">
    <property type="entry name" value="Glycosyltrans_8_dom-fam"/>
</dbReference>
<name>A0ABV1B899_9FIRM</name>
<keyword evidence="3" id="KW-0479">Metal-binding</keyword>
<evidence type="ECO:0000313" key="4">
    <source>
        <dbReference type="EMBL" id="MEQ2365761.1"/>
    </source>
</evidence>
<reference evidence="4 5" key="1">
    <citation type="submission" date="2024-03" db="EMBL/GenBank/DDBJ databases">
        <title>Human intestinal bacterial collection.</title>
        <authorList>
            <person name="Pauvert C."/>
            <person name="Hitch T.C.A."/>
            <person name="Clavel T."/>
        </authorList>
    </citation>
    <scope>NUCLEOTIDE SEQUENCE [LARGE SCALE GENOMIC DNA]</scope>
    <source>
        <strain evidence="4 5">CLA-AA-H190</strain>
    </source>
</reference>
<dbReference type="SUPFAM" id="SSF53448">
    <property type="entry name" value="Nucleotide-diphospho-sugar transferases"/>
    <property type="match status" value="1"/>
</dbReference>
<sequence>MNIVINCNDDYIVPARILIDSIAVHNRNVALWFVYHTVTENNLGALNKQTNEYGWKFYPVKIKEHFRTIAAELPCHMHFSEEMYYRLFLPWMLPDCERVLYLDCDILVRGSLSELYDFDLEDNLVGAAHDMNKEIRRESIARLRLKGEYFNSGVQLLQLERIREKMSQEELLSCIDKISREFLLIYPDQDILNIIYEGRIKEIHKKYNYGAANSVMHKLKNPEELQNAVVVHFITANKPWKKEYCMFYLREYWNYLQKYMTREQQDAYWRHKPYVRTWCSIVKGFFLRRLGLRGYTDQLPSPSENLDNK</sequence>
<dbReference type="RefSeq" id="WP_349085473.1">
    <property type="nucleotide sequence ID" value="NZ_JBBMEK010000155.1"/>
</dbReference>
<dbReference type="Pfam" id="PF01501">
    <property type="entry name" value="Glyco_transf_8"/>
    <property type="match status" value="1"/>
</dbReference>
<dbReference type="InterPro" id="IPR002495">
    <property type="entry name" value="Glyco_trans_8"/>
</dbReference>
<accession>A0ABV1B899</accession>
<dbReference type="EMBL" id="JBBMEK010000155">
    <property type="protein sequence ID" value="MEQ2365761.1"/>
    <property type="molecule type" value="Genomic_DNA"/>
</dbReference>
<keyword evidence="5" id="KW-1185">Reference proteome</keyword>
<dbReference type="InterPro" id="IPR029044">
    <property type="entry name" value="Nucleotide-diphossugar_trans"/>
</dbReference>
<evidence type="ECO:0000313" key="5">
    <source>
        <dbReference type="Proteomes" id="UP001469749"/>
    </source>
</evidence>
<comment type="caution">
    <text evidence="4">The sequence shown here is derived from an EMBL/GenBank/DDBJ whole genome shotgun (WGS) entry which is preliminary data.</text>
</comment>
<evidence type="ECO:0000256" key="3">
    <source>
        <dbReference type="ARBA" id="ARBA00022723"/>
    </source>
</evidence>
<keyword evidence="1" id="KW-0328">Glycosyltransferase</keyword>